<feature type="domain" description="CRAL-TRIO" evidence="1">
    <location>
        <begin position="106"/>
        <end position="252"/>
    </location>
</feature>
<evidence type="ECO:0000313" key="2">
    <source>
        <dbReference type="EnsemblMetazoa" id="XP_050511298.1"/>
    </source>
</evidence>
<dbReference type="InterPro" id="IPR001251">
    <property type="entry name" value="CRAL-TRIO_dom"/>
</dbReference>
<dbReference type="PANTHER" id="PTHR10174">
    <property type="entry name" value="ALPHA-TOCOPHEROL TRANSFER PROTEIN-RELATED"/>
    <property type="match status" value="1"/>
</dbReference>
<dbReference type="Gene3D" id="3.40.525.10">
    <property type="entry name" value="CRAL-TRIO lipid binding domain"/>
    <property type="match status" value="1"/>
</dbReference>
<dbReference type="PROSITE" id="PS50191">
    <property type="entry name" value="CRAL_TRIO"/>
    <property type="match status" value="1"/>
</dbReference>
<dbReference type="InterPro" id="IPR036273">
    <property type="entry name" value="CRAL/TRIO_N_dom_sf"/>
</dbReference>
<dbReference type="InterPro" id="IPR036865">
    <property type="entry name" value="CRAL-TRIO_dom_sf"/>
</dbReference>
<dbReference type="GeneID" id="126887691"/>
<organism evidence="2 3">
    <name type="scientific">Diabrotica virgifera virgifera</name>
    <name type="common">western corn rootworm</name>
    <dbReference type="NCBI Taxonomy" id="50390"/>
    <lineage>
        <taxon>Eukaryota</taxon>
        <taxon>Metazoa</taxon>
        <taxon>Ecdysozoa</taxon>
        <taxon>Arthropoda</taxon>
        <taxon>Hexapoda</taxon>
        <taxon>Insecta</taxon>
        <taxon>Pterygota</taxon>
        <taxon>Neoptera</taxon>
        <taxon>Endopterygota</taxon>
        <taxon>Coleoptera</taxon>
        <taxon>Polyphaga</taxon>
        <taxon>Cucujiformia</taxon>
        <taxon>Chrysomeloidea</taxon>
        <taxon>Chrysomelidae</taxon>
        <taxon>Galerucinae</taxon>
        <taxon>Diabroticina</taxon>
        <taxon>Diabroticites</taxon>
        <taxon>Diabrotica</taxon>
    </lineage>
</organism>
<protein>
    <recommendedName>
        <fullName evidence="1">CRAL-TRIO domain-containing protein</fullName>
    </recommendedName>
</protein>
<name>A0ABM5KMB4_DIAVI</name>
<dbReference type="SUPFAM" id="SSF46938">
    <property type="entry name" value="CRAL/TRIO N-terminal domain"/>
    <property type="match status" value="1"/>
</dbReference>
<dbReference type="SMART" id="SM00516">
    <property type="entry name" value="SEC14"/>
    <property type="match status" value="1"/>
</dbReference>
<keyword evidence="3" id="KW-1185">Reference proteome</keyword>
<evidence type="ECO:0000259" key="1">
    <source>
        <dbReference type="PROSITE" id="PS50191"/>
    </source>
</evidence>
<dbReference type="Pfam" id="PF00650">
    <property type="entry name" value="CRAL_TRIO"/>
    <property type="match status" value="1"/>
</dbReference>
<accession>A0ABM5KMB4</accession>
<sequence>MSSTNLLITDRNEIRKNYGKTEKDVLKDIDIIKEWLKTQKHLPEIPTNNMIEFFLTNNKFSIEKTKKNLDMYYTIYSLIPEMYRNVHPCKSDLEAAYNTGTAAFIPTLTPSKHRITVFRYENVDSANADITRIFAHVLKNMYEIRIQEDLAMGEIFVIDCKNLKLDIVLKITPVVLKQVAFIFENVQSFRLQAIHYYNTPGYFHSTITLLKSLLSKKLSERVYSHKTIDDLTKFIPLDLLPSDYGGKQKSVNELAELWKQKMFEYKDRFDQLESMKVNEELRPEKLQNDELLGYYGNFKKIDTD</sequence>
<evidence type="ECO:0000313" key="3">
    <source>
        <dbReference type="Proteomes" id="UP001652700"/>
    </source>
</evidence>
<dbReference type="Proteomes" id="UP001652700">
    <property type="component" value="Unplaced"/>
</dbReference>
<dbReference type="PRINTS" id="PR00180">
    <property type="entry name" value="CRETINALDHBP"/>
</dbReference>
<reference evidence="2" key="1">
    <citation type="submission" date="2025-05" db="UniProtKB">
        <authorList>
            <consortium name="EnsemblMetazoa"/>
        </authorList>
    </citation>
    <scope>IDENTIFICATION</scope>
</reference>
<dbReference type="EnsemblMetazoa" id="XM_050655341.1">
    <property type="protein sequence ID" value="XP_050511298.1"/>
    <property type="gene ID" value="LOC126887691"/>
</dbReference>
<proteinExistence type="predicted"/>
<dbReference type="RefSeq" id="XP_050511298.1">
    <property type="nucleotide sequence ID" value="XM_050655341.1"/>
</dbReference>
<dbReference type="PANTHER" id="PTHR10174:SF222">
    <property type="entry name" value="GH10083P-RELATED"/>
    <property type="match status" value="1"/>
</dbReference>
<dbReference type="CDD" id="cd00170">
    <property type="entry name" value="SEC14"/>
    <property type="match status" value="1"/>
</dbReference>
<dbReference type="SUPFAM" id="SSF52087">
    <property type="entry name" value="CRAL/TRIO domain"/>
    <property type="match status" value="1"/>
</dbReference>